<dbReference type="AlphaFoldDB" id="A0A2U9BMW3"/>
<dbReference type="EMBL" id="CP026250">
    <property type="protein sequence ID" value="AWP05321.1"/>
    <property type="molecule type" value="Genomic_DNA"/>
</dbReference>
<dbReference type="Proteomes" id="UP000246464">
    <property type="component" value="Chromosome 8"/>
</dbReference>
<evidence type="ECO:0000256" key="1">
    <source>
        <dbReference type="SAM" id="MobiDB-lite"/>
    </source>
</evidence>
<reference evidence="2 3" key="1">
    <citation type="submission" date="2017-12" db="EMBL/GenBank/DDBJ databases">
        <title>Integrating genomic resources of turbot (Scophthalmus maximus) in depth evaluation of genetic and physical mapping variation across individuals.</title>
        <authorList>
            <person name="Martinez P."/>
        </authorList>
    </citation>
    <scope>NUCLEOTIDE SEQUENCE [LARGE SCALE GENOMIC DNA]</scope>
</reference>
<accession>A0A2U9BMW3</accession>
<feature type="region of interest" description="Disordered" evidence="1">
    <location>
        <begin position="1"/>
        <end position="58"/>
    </location>
</feature>
<organism evidence="2 3">
    <name type="scientific">Scophthalmus maximus</name>
    <name type="common">Turbot</name>
    <name type="synonym">Psetta maxima</name>
    <dbReference type="NCBI Taxonomy" id="52904"/>
    <lineage>
        <taxon>Eukaryota</taxon>
        <taxon>Metazoa</taxon>
        <taxon>Chordata</taxon>
        <taxon>Craniata</taxon>
        <taxon>Vertebrata</taxon>
        <taxon>Euteleostomi</taxon>
        <taxon>Actinopterygii</taxon>
        <taxon>Neopterygii</taxon>
        <taxon>Teleostei</taxon>
        <taxon>Neoteleostei</taxon>
        <taxon>Acanthomorphata</taxon>
        <taxon>Carangaria</taxon>
        <taxon>Pleuronectiformes</taxon>
        <taxon>Pleuronectoidei</taxon>
        <taxon>Scophthalmidae</taxon>
        <taxon>Scophthalmus</taxon>
    </lineage>
</organism>
<gene>
    <name evidence="2" type="ORF">SMAX5B_011406</name>
</gene>
<protein>
    <submittedName>
        <fullName evidence="2">Uncharacterized protein</fullName>
    </submittedName>
</protein>
<name>A0A2U9BMW3_SCOMX</name>
<proteinExistence type="predicted"/>
<sequence length="58" mass="6540">MRAKYLATNRPDQNRRSVPNDQLDPASRHHPAARPQSSYCLNPVLTANETHQSSVKVD</sequence>
<keyword evidence="3" id="KW-1185">Reference proteome</keyword>
<feature type="compositionally biased region" description="Polar residues" evidence="1">
    <location>
        <begin position="35"/>
        <end position="58"/>
    </location>
</feature>
<evidence type="ECO:0000313" key="3">
    <source>
        <dbReference type="Proteomes" id="UP000246464"/>
    </source>
</evidence>
<evidence type="ECO:0000313" key="2">
    <source>
        <dbReference type="EMBL" id="AWP05321.1"/>
    </source>
</evidence>